<dbReference type="Gene3D" id="1.10.1040.10">
    <property type="entry name" value="N-(1-d-carboxylethyl)-l-norvaline Dehydrogenase, domain 2"/>
    <property type="match status" value="1"/>
</dbReference>
<evidence type="ECO:0000313" key="3">
    <source>
        <dbReference type="EMBL" id="SDJ54285.1"/>
    </source>
</evidence>
<gene>
    <name evidence="3" type="ORF">SAMN04488026_101943</name>
</gene>
<dbReference type="OrthoDB" id="4333at2"/>
<evidence type="ECO:0000313" key="4">
    <source>
        <dbReference type="Proteomes" id="UP000199382"/>
    </source>
</evidence>
<organism evidence="3 4">
    <name type="scientific">Aliiruegeria lutimaris</name>
    <dbReference type="NCBI Taxonomy" id="571298"/>
    <lineage>
        <taxon>Bacteria</taxon>
        <taxon>Pseudomonadati</taxon>
        <taxon>Pseudomonadota</taxon>
        <taxon>Alphaproteobacteria</taxon>
        <taxon>Rhodobacterales</taxon>
        <taxon>Roseobacteraceae</taxon>
        <taxon>Aliiruegeria</taxon>
    </lineage>
</organism>
<evidence type="ECO:0000259" key="1">
    <source>
        <dbReference type="Pfam" id="PF03446"/>
    </source>
</evidence>
<feature type="domain" description="6-phosphogluconate dehydrogenase NADP-binding" evidence="1">
    <location>
        <begin position="56"/>
        <end position="154"/>
    </location>
</feature>
<feature type="domain" description="Phosphogluconate dehydrogenase NAD-binding putative C-terminal" evidence="2">
    <location>
        <begin position="207"/>
        <end position="275"/>
    </location>
</feature>
<dbReference type="InterPro" id="IPR013328">
    <property type="entry name" value="6PGD_dom2"/>
</dbReference>
<accession>A0A1G8UM98</accession>
<dbReference type="Proteomes" id="UP000199382">
    <property type="component" value="Unassembled WGS sequence"/>
</dbReference>
<dbReference type="InterPro" id="IPR008927">
    <property type="entry name" value="6-PGluconate_DH-like_C_sf"/>
</dbReference>
<dbReference type="SUPFAM" id="SSF48179">
    <property type="entry name" value="6-phosphogluconate dehydrogenase C-terminal domain-like"/>
    <property type="match status" value="1"/>
</dbReference>
<sequence length="310" mass="33400">MPASDNRQSLPLAVALIGFGEAARAFVSGWEGRESLALTTFDIKTDGAGPEREEILDACERHGVNCAGSAPEAVAGADAVFSFVTADQAEQAARSVLPGLRPGGFYFDCNSCAPQTKQASAELIDGAGAQYIDVAVMAPVHPRLHQTPVLVSGPRAEQALEIMYRLDMQAKALGPKVGDAAAIKLVRSIMIKGMEALSAECLLAGRTLGVEERVIDTLKESHPGMDWAVTMQRSLERMMVHGRRRAAEMRESCTMVEQLGLPGRMAQATANWQQQIGEQALRPGTEDMGERADRVLDALTRKHGHRRSKP</sequence>
<dbReference type="STRING" id="571298.SAMN04488026_101943"/>
<proteinExistence type="predicted"/>
<dbReference type="AlphaFoldDB" id="A0A1G8UM98"/>
<protein>
    <submittedName>
        <fullName evidence="3">3-hydroxyisobutyrate dehydrogenase</fullName>
    </submittedName>
</protein>
<reference evidence="3 4" key="1">
    <citation type="submission" date="2016-10" db="EMBL/GenBank/DDBJ databases">
        <authorList>
            <person name="de Groot N.N."/>
        </authorList>
    </citation>
    <scope>NUCLEOTIDE SEQUENCE [LARGE SCALE GENOMIC DNA]</scope>
    <source>
        <strain evidence="3 4">DSM 25294</strain>
    </source>
</reference>
<keyword evidence="4" id="KW-1185">Reference proteome</keyword>
<dbReference type="RefSeq" id="WP_093155348.1">
    <property type="nucleotide sequence ID" value="NZ_FNEK01000019.1"/>
</dbReference>
<dbReference type="Gene3D" id="3.40.50.720">
    <property type="entry name" value="NAD(P)-binding Rossmann-like Domain"/>
    <property type="match status" value="1"/>
</dbReference>
<dbReference type="EMBL" id="FNEK01000019">
    <property type="protein sequence ID" value="SDJ54285.1"/>
    <property type="molecule type" value="Genomic_DNA"/>
</dbReference>
<dbReference type="InterPro" id="IPR036291">
    <property type="entry name" value="NAD(P)-bd_dom_sf"/>
</dbReference>
<dbReference type="Pfam" id="PF03446">
    <property type="entry name" value="NAD_binding_2"/>
    <property type="match status" value="1"/>
</dbReference>
<dbReference type="InterPro" id="IPR015814">
    <property type="entry name" value="Pgluconate_DH_NAD-bd_C"/>
</dbReference>
<name>A0A1G8UM98_9RHOB</name>
<dbReference type="SUPFAM" id="SSF51735">
    <property type="entry name" value="NAD(P)-binding Rossmann-fold domains"/>
    <property type="match status" value="1"/>
</dbReference>
<dbReference type="GO" id="GO:0050661">
    <property type="term" value="F:NADP binding"/>
    <property type="evidence" value="ECO:0007669"/>
    <property type="project" value="InterPro"/>
</dbReference>
<dbReference type="Pfam" id="PF09130">
    <property type="entry name" value="DUF1932"/>
    <property type="match status" value="1"/>
</dbReference>
<dbReference type="InterPro" id="IPR006115">
    <property type="entry name" value="6PGDH_NADP-bd"/>
</dbReference>
<evidence type="ECO:0000259" key="2">
    <source>
        <dbReference type="Pfam" id="PF09130"/>
    </source>
</evidence>